<organism evidence="6 7">
    <name type="scientific">Papiliotrema laurentii</name>
    <name type="common">Cryptococcus laurentii</name>
    <dbReference type="NCBI Taxonomy" id="5418"/>
    <lineage>
        <taxon>Eukaryota</taxon>
        <taxon>Fungi</taxon>
        <taxon>Dikarya</taxon>
        <taxon>Basidiomycota</taxon>
        <taxon>Agaricomycotina</taxon>
        <taxon>Tremellomycetes</taxon>
        <taxon>Tremellales</taxon>
        <taxon>Rhynchogastremaceae</taxon>
        <taxon>Papiliotrema</taxon>
    </lineage>
</organism>
<evidence type="ECO:0000256" key="2">
    <source>
        <dbReference type="ARBA" id="ARBA00022490"/>
    </source>
</evidence>
<dbReference type="AlphaFoldDB" id="A0AAD9FQ93"/>
<comment type="subcellular location">
    <subcellularLocation>
        <location evidence="1">Cytoplasm</location>
        <location evidence="1">Cytoskeleton</location>
    </subcellularLocation>
</comment>
<name>A0AAD9FQ93_PAPLA</name>
<evidence type="ECO:0000256" key="3">
    <source>
        <dbReference type="ARBA" id="ARBA00023212"/>
    </source>
</evidence>
<sequence>MGAFDPVVTYEKGTYIETDTGNKVSRRAVISGATNIVLGGKSIIQKGAIMRGDLRRSAAGEHVVISMGRYCNIGENSIIRPPGKMYRGQFTFYPVKIADFVHIGKDCLVEAAQIGLGVDIGDGCIIGKFTIIKDLAVIRPGTVLPEGAIVPSMTVWEGNPGTWD</sequence>
<protein>
    <recommendedName>
        <fullName evidence="5">Dynactin subunit 5</fullName>
    </recommendedName>
</protein>
<comment type="caution">
    <text evidence="6">The sequence shown here is derived from an EMBL/GenBank/DDBJ whole genome shotgun (WGS) entry which is preliminary data.</text>
</comment>
<comment type="similarity">
    <text evidence="4">Belongs to the dynactin subunits 5/6 family. Dynactin subunit 5 subfamily.</text>
</comment>
<dbReference type="CDD" id="cd03359">
    <property type="entry name" value="LbH_Dynactin_5"/>
    <property type="match status" value="1"/>
</dbReference>
<keyword evidence="2" id="KW-0963">Cytoplasm</keyword>
<keyword evidence="7" id="KW-1185">Reference proteome</keyword>
<dbReference type="InterPro" id="IPR047125">
    <property type="entry name" value="DCTN5"/>
</dbReference>
<keyword evidence="3" id="KW-0206">Cytoskeleton</keyword>
<dbReference type="GO" id="GO:0005869">
    <property type="term" value="C:dynactin complex"/>
    <property type="evidence" value="ECO:0007669"/>
    <property type="project" value="TreeGrafter"/>
</dbReference>
<evidence type="ECO:0000313" key="7">
    <source>
        <dbReference type="Proteomes" id="UP001182556"/>
    </source>
</evidence>
<evidence type="ECO:0000313" key="6">
    <source>
        <dbReference type="EMBL" id="KAK1924298.1"/>
    </source>
</evidence>
<reference evidence="6" key="1">
    <citation type="submission" date="2023-02" db="EMBL/GenBank/DDBJ databases">
        <title>Identification and recombinant expression of a fungal hydrolase from Papiliotrema laurentii that hydrolyzes apple cutin and clears colloidal polyester polyurethane.</title>
        <authorList>
            <consortium name="DOE Joint Genome Institute"/>
            <person name="Roman V.A."/>
            <person name="Bojanowski C."/>
            <person name="Crable B.R."/>
            <person name="Wagner D.N."/>
            <person name="Hung C.S."/>
            <person name="Nadeau L.J."/>
            <person name="Schratz L."/>
            <person name="Haridas S."/>
            <person name="Pangilinan J."/>
            <person name="Lipzen A."/>
            <person name="Na H."/>
            <person name="Yan M."/>
            <person name="Ng V."/>
            <person name="Grigoriev I.V."/>
            <person name="Spatafora J.W."/>
            <person name="Barlow D."/>
            <person name="Biffinger J."/>
            <person name="Kelley-Loughnane N."/>
            <person name="Varaljay V.A."/>
            <person name="Crookes-Goodson W.J."/>
        </authorList>
    </citation>
    <scope>NUCLEOTIDE SEQUENCE</scope>
    <source>
        <strain evidence="6">5307AH</strain>
    </source>
</reference>
<evidence type="ECO:0000256" key="4">
    <source>
        <dbReference type="ARBA" id="ARBA00034706"/>
    </source>
</evidence>
<evidence type="ECO:0000256" key="1">
    <source>
        <dbReference type="ARBA" id="ARBA00004245"/>
    </source>
</evidence>
<gene>
    <name evidence="6" type="ORF">DB88DRAFT_489760</name>
</gene>
<proteinExistence type="inferred from homology"/>
<dbReference type="Proteomes" id="UP001182556">
    <property type="component" value="Unassembled WGS sequence"/>
</dbReference>
<dbReference type="PANTHER" id="PTHR46126:SF1">
    <property type="entry name" value="DYNACTIN SUBUNIT 5"/>
    <property type="match status" value="1"/>
</dbReference>
<dbReference type="SUPFAM" id="SSF51161">
    <property type="entry name" value="Trimeric LpxA-like enzymes"/>
    <property type="match status" value="1"/>
</dbReference>
<dbReference type="PANTHER" id="PTHR46126">
    <property type="entry name" value="DYNACTIN SUBUNIT 5"/>
    <property type="match status" value="1"/>
</dbReference>
<dbReference type="Pfam" id="PF21711">
    <property type="entry name" value="DCTN5"/>
    <property type="match status" value="1"/>
</dbReference>
<accession>A0AAD9FQ93</accession>
<evidence type="ECO:0000256" key="5">
    <source>
        <dbReference type="ARBA" id="ARBA00034865"/>
    </source>
</evidence>
<dbReference type="InterPro" id="IPR011004">
    <property type="entry name" value="Trimer_LpxA-like_sf"/>
</dbReference>
<dbReference type="Gene3D" id="2.160.10.10">
    <property type="entry name" value="Hexapeptide repeat proteins"/>
    <property type="match status" value="1"/>
</dbReference>
<dbReference type="EMBL" id="JAODAN010000005">
    <property type="protein sequence ID" value="KAK1924298.1"/>
    <property type="molecule type" value="Genomic_DNA"/>
</dbReference>